<evidence type="ECO:0000259" key="16">
    <source>
        <dbReference type="Pfam" id="PF22967"/>
    </source>
</evidence>
<keyword evidence="24" id="KW-1185">Reference proteome</keyword>
<evidence type="ECO:0000256" key="5">
    <source>
        <dbReference type="ARBA" id="ARBA00022989"/>
    </source>
</evidence>
<evidence type="ECO:0000256" key="3">
    <source>
        <dbReference type="ARBA" id="ARBA00022692"/>
    </source>
</evidence>
<feature type="domain" description="NUP210 fourth Ig-like" evidence="20">
    <location>
        <begin position="327"/>
        <end position="405"/>
    </location>
</feature>
<dbReference type="InterPro" id="IPR057586">
    <property type="entry name" value="Ig_NUP210_16th"/>
</dbReference>
<dbReference type="InterPro" id="IPR055097">
    <property type="entry name" value="Ig_NUP210_2nd"/>
</dbReference>
<dbReference type="Pfam" id="PF26181">
    <property type="entry name" value="Ig_NUP210_13th"/>
    <property type="match status" value="1"/>
</dbReference>
<dbReference type="Pfam" id="PF26183">
    <property type="entry name" value="Ig_NUP210_14th"/>
    <property type="match status" value="1"/>
</dbReference>
<dbReference type="InterPro" id="IPR055094">
    <property type="entry name" value="NUP210_Ig15"/>
</dbReference>
<feature type="domain" description="NUP210 Ig-like" evidence="17">
    <location>
        <begin position="118"/>
        <end position="227"/>
    </location>
</feature>
<dbReference type="Pfam" id="PF26184">
    <property type="entry name" value="Ig_NUP210_8th"/>
    <property type="match status" value="1"/>
</dbReference>
<dbReference type="InterPro" id="IPR008964">
    <property type="entry name" value="Invasin/intimin_cell_adhesion"/>
</dbReference>
<feature type="domain" description="NUP210 Ig-like" evidence="21">
    <location>
        <begin position="1467"/>
        <end position="1536"/>
    </location>
</feature>
<dbReference type="Pfam" id="PF22969">
    <property type="entry name" value="Ig_NUP210_2nd"/>
    <property type="match status" value="1"/>
</dbReference>
<name>A0A3L8RY43_CHLGU</name>
<sequence>MAPPAPGALPLLLLLHLAASSKLNTPKVLLPFTRGTRVNFTLEASEGCYRWSSTRPEVASIEPLGPAGCRCSQRALVQARSSQPTRLTTIISAEDTLTGQVLRCDAIVDLIHGIQVVSTTRELYLEDSPLELKIHALDSEGNTFSTLAGLVFDWTVVKDPEADGFSDSHNALRILKFLESTYIPPSYILEMEKVAKQGDTILVSGMKTGSSKLKARLQESIYKNVHPAEVRLLILENILLNPAYDIYLLVGTSIQYRVQKLRQGKITEIAMPSDQYELQLQNNILHPKGDPSWPVAKLDQATSTVTALQQGQTNLILVHKRFTVRPGDRWVLETGRLYEITVDVYDKSSNKVYLSDNIRITTELSRENFEVLQSSLNGSYHYVMAVKAGQTTIDAALTSVVDQDGGVHTLPVPVRNQQDVEIYVPIFLVPSILMFPWQPKAGVYQYTIQAQGGSGNFSWSSSNQAVATVTVKGVMTTGSDAGVSIIQAFDVYVSEPSAMEFTSCQVEAHVGQVLELPLRISGRTSVDRGELVPLSDCSQLELGVELENPGVFSPLEGRLKPTADFCSGMRLKAEFQGYTRLVVVYTHGHVRLSASITIAAYLPLRAIDPPSVTLVTLGSSKDMLFEGGPRPWVQEPSKFFRNVASEDAESIASSLLEPPTPRNSNQHWVRVLCRSLGEQVITLTVGNSPTVTNPFPVVEPAVVKLICAVPSRLTLIPVYGSPQLDLSCPLLQQSKQLVPVSNYRNPVLDLAAYDQQGRKFDNFSSLSIVWESTNKAIARIETELPMELTLKEEGNGQKKMHGLQTLVVDREFGTAAISATATGFQQPHLKAARGQIPHEAVLPGPATIELMLVEDVKVSPTGLSIYNHPDIQAELLIQQGSGYFFINTSVPNIVRVTHEETQDIALVQPLLPGSVTVMIHDLCLAFPAPAEAEVHVSDIQELYVRVVDKVEIGKTVKAYVRVLDDSKKPFLAKYFPVMDLSLRAASPLVSLVPLREALDDHTAAFLVRGMTIGQTSLMATVAGRRGQRINSAPQQIEISAEGGPQPLSNIIFSIDNEHIAAVNSSGLVRGVAIGSGVVTGVLQAVDAETEKLVAVSQVMFVVLLAADRSSLTCGFGSEKGHRVFLHEQCYLVHFSGFLKMKPQSSFSLACEFTQDKVEVEVVQLTAVRIRAPITRMKAGTQMPVYVMGITSSQTPFSFGSAVPGLTFHWSVTKRDTLDVRTRHSEAAFQLPANYNFAVDVYGRVKGRTGLKVVVKVLDAAANQFYNMARELSDEIQIQVFEKLHLVTPEAEAEQILMSPNSFIKLQTNSYRVLDGPDKVPVVKIDERGFLVSGSVIGSSTIEVISQELFGINQTIIAAVKVCPISYLRISMRPVLLTQSKEALQALPLGVTLTFTVHFHDNSGDTFHSHNAVLNFATNRDDFVQIAKGATNNTFVIRTVNVGLTLLRVWDAEHSGTADYIPLPVQHAIFPELPDVVVGDVLCLRTLLTAQEGLPGMWSSSSSALLVDSKTGVALARDSGVVTVYYEVPGLLKTYREILINAPQRTTAMHVSGVQASLQGVAASKVIISIGETNKNLKGECSPAQIEAIDELQPQSIISCHLDFNSDAFDFPAQDIFVAEPGFDAVSGHYTCSIRMHSLTDKQLKHLSRSKATLWVAAAVRGSAGAGQQQGTEVPFNRWFYADQAEMLLSNQDVSSVLKIFGASEILDSLEVKCESPAVKVLEKEKSYGLPSYVVYTVSLADPRVPSQGSLSTSLTVSSPMTDQSITIPVTVIYLTDRTTTPIRYEASLFQQFVESYQVMIFTLFALLAGTAVMIIGSIVSPAHSFSSQASSRQSSPSAALWSTGYASR</sequence>
<dbReference type="Pfam" id="PF22967">
    <property type="entry name" value="Ig_NUP210_1st"/>
    <property type="match status" value="1"/>
</dbReference>
<accession>A0A3L8RY43</accession>
<dbReference type="Pfam" id="PF24935">
    <property type="entry name" value="Ig_NUP210_6th"/>
    <property type="match status" value="1"/>
</dbReference>
<dbReference type="Proteomes" id="UP000276834">
    <property type="component" value="Unassembled WGS sequence"/>
</dbReference>
<dbReference type="InterPro" id="IPR055095">
    <property type="entry name" value="NUP210_Ig_C"/>
</dbReference>
<reference evidence="23 24" key="1">
    <citation type="journal article" date="2018" name="Proc. R. Soc. B">
        <title>A non-coding region near Follistatin controls head colour polymorphism in the Gouldian finch.</title>
        <authorList>
            <person name="Toomey M.B."/>
            <person name="Marques C.I."/>
            <person name="Andrade P."/>
            <person name="Araujo P.M."/>
            <person name="Sabatino S."/>
            <person name="Gazda M.A."/>
            <person name="Afonso S."/>
            <person name="Lopes R.J."/>
            <person name="Corbo J.C."/>
            <person name="Carneiro M."/>
        </authorList>
    </citation>
    <scope>NUCLEOTIDE SEQUENCE [LARGE SCALE GENOMIC DNA]</scope>
    <source>
        <strain evidence="23">Red01</strain>
        <tissue evidence="23">Muscle</tissue>
    </source>
</reference>
<dbReference type="InterPro" id="IPR045197">
    <property type="entry name" value="NUP210-like"/>
</dbReference>
<dbReference type="GO" id="GO:0031965">
    <property type="term" value="C:nuclear membrane"/>
    <property type="evidence" value="ECO:0007669"/>
    <property type="project" value="UniProtKB-SubCell"/>
</dbReference>
<dbReference type="OrthoDB" id="361283at2759"/>
<evidence type="ECO:0000256" key="1">
    <source>
        <dbReference type="ARBA" id="ARBA00004590"/>
    </source>
</evidence>
<dbReference type="InterPro" id="IPR056899">
    <property type="entry name" value="Ig_NUP210_9th"/>
</dbReference>
<evidence type="ECO:0000259" key="13">
    <source>
        <dbReference type="Pfam" id="PF22959"/>
    </source>
</evidence>
<feature type="domain" description="BIG2" evidence="11">
    <location>
        <begin position="1037"/>
        <end position="1089"/>
    </location>
</feature>
<feature type="signal peptide" evidence="10">
    <location>
        <begin position="1"/>
        <end position="20"/>
    </location>
</feature>
<evidence type="ECO:0000259" key="19">
    <source>
        <dbReference type="Pfam" id="PF24935"/>
    </source>
</evidence>
<evidence type="ECO:0000256" key="8">
    <source>
        <dbReference type="ARBA" id="ARBA00023242"/>
    </source>
</evidence>
<evidence type="ECO:0000259" key="18">
    <source>
        <dbReference type="Pfam" id="PF24902"/>
    </source>
</evidence>
<dbReference type="GO" id="GO:0005643">
    <property type="term" value="C:nuclear pore"/>
    <property type="evidence" value="ECO:0007669"/>
    <property type="project" value="TreeGrafter"/>
</dbReference>
<keyword evidence="7" id="KW-0325">Glycoprotein</keyword>
<feature type="transmembrane region" description="Helical" evidence="9">
    <location>
        <begin position="1798"/>
        <end position="1819"/>
    </location>
</feature>
<dbReference type="InterPro" id="IPR055096">
    <property type="entry name" value="Ig_NUP210_1st"/>
</dbReference>
<comment type="subcellular location">
    <subcellularLocation>
        <location evidence="1">Nucleus membrane</location>
        <topology evidence="1">Single-pass membrane protein</topology>
    </subcellularLocation>
</comment>
<evidence type="ECO:0000259" key="14">
    <source>
        <dbReference type="Pfam" id="PF22962"/>
    </source>
</evidence>
<evidence type="ECO:0000313" key="24">
    <source>
        <dbReference type="Proteomes" id="UP000276834"/>
    </source>
</evidence>
<feature type="domain" description="NUP210 Ig-like" evidence="22">
    <location>
        <begin position="1163"/>
        <end position="1279"/>
    </location>
</feature>
<evidence type="ECO:0000259" key="17">
    <source>
        <dbReference type="Pfam" id="PF22969"/>
    </source>
</evidence>
<dbReference type="Pfam" id="PF02368">
    <property type="entry name" value="Big_2"/>
    <property type="match status" value="1"/>
</dbReference>
<proteinExistence type="inferred from homology"/>
<keyword evidence="4 10" id="KW-0732">Signal</keyword>
<dbReference type="EMBL" id="QUSF01000151">
    <property type="protein sequence ID" value="RLV89256.1"/>
    <property type="molecule type" value="Genomic_DNA"/>
</dbReference>
<protein>
    <submittedName>
        <fullName evidence="23">Uncharacterized protein</fullName>
    </submittedName>
</protein>
<evidence type="ECO:0000313" key="23">
    <source>
        <dbReference type="EMBL" id="RLV89256.1"/>
    </source>
</evidence>
<evidence type="ECO:0000256" key="7">
    <source>
        <dbReference type="ARBA" id="ARBA00023180"/>
    </source>
</evidence>
<dbReference type="Pfam" id="PF25354">
    <property type="entry name" value="Ig_NUP210_16th"/>
    <property type="match status" value="1"/>
</dbReference>
<dbReference type="Pfam" id="PF22959">
    <property type="entry name" value="Ig_NUP210_15th"/>
    <property type="match status" value="1"/>
</dbReference>
<evidence type="ECO:0000259" key="20">
    <source>
        <dbReference type="Pfam" id="PF24991"/>
    </source>
</evidence>
<evidence type="ECO:0000256" key="2">
    <source>
        <dbReference type="ARBA" id="ARBA00007313"/>
    </source>
</evidence>
<evidence type="ECO:0000256" key="6">
    <source>
        <dbReference type="ARBA" id="ARBA00023136"/>
    </source>
</evidence>
<evidence type="ECO:0000259" key="21">
    <source>
        <dbReference type="Pfam" id="PF25354"/>
    </source>
</evidence>
<comment type="similarity">
    <text evidence="2">Belongs to the NUP210 family.</text>
</comment>
<feature type="domain" description="NUP210 Ig-like" evidence="19">
    <location>
        <begin position="499"/>
        <end position="587"/>
    </location>
</feature>
<comment type="caution">
    <text evidence="23">The sequence shown here is derived from an EMBL/GenBank/DDBJ whole genome shotgun (WGS) entry which is preliminary data.</text>
</comment>
<keyword evidence="8" id="KW-0539">Nucleus</keyword>
<dbReference type="Pfam" id="PF26182">
    <property type="entry name" value="Ig_NUP210_5th"/>
    <property type="match status" value="1"/>
</dbReference>
<evidence type="ECO:0000259" key="22">
    <source>
        <dbReference type="Pfam" id="PF26181"/>
    </source>
</evidence>
<keyword evidence="5 9" id="KW-1133">Transmembrane helix</keyword>
<keyword evidence="3 9" id="KW-0812">Transmembrane</keyword>
<dbReference type="InterPro" id="IPR055099">
    <property type="entry name" value="Ig_NUP210_7th"/>
</dbReference>
<dbReference type="InterPro" id="IPR056897">
    <property type="entry name" value="Ig_NUP210_4th"/>
</dbReference>
<dbReference type="Pfam" id="PF22963">
    <property type="entry name" value="Ig_NUP210_3rd"/>
    <property type="match status" value="1"/>
</dbReference>
<dbReference type="Pfam" id="PF24991">
    <property type="entry name" value="Ig_NUP210_4th"/>
    <property type="match status" value="1"/>
</dbReference>
<organism evidence="23 24">
    <name type="scientific">Chloebia gouldiae</name>
    <name type="common">Gouldian finch</name>
    <name type="synonym">Erythrura gouldiae</name>
    <dbReference type="NCBI Taxonomy" id="44316"/>
    <lineage>
        <taxon>Eukaryota</taxon>
        <taxon>Metazoa</taxon>
        <taxon>Chordata</taxon>
        <taxon>Craniata</taxon>
        <taxon>Vertebrata</taxon>
        <taxon>Euteleostomi</taxon>
        <taxon>Archelosauria</taxon>
        <taxon>Archosauria</taxon>
        <taxon>Dinosauria</taxon>
        <taxon>Saurischia</taxon>
        <taxon>Theropoda</taxon>
        <taxon>Coelurosauria</taxon>
        <taxon>Aves</taxon>
        <taxon>Neognathae</taxon>
        <taxon>Neoaves</taxon>
        <taxon>Telluraves</taxon>
        <taxon>Australaves</taxon>
        <taxon>Passeriformes</taxon>
        <taxon>Passeroidea</taxon>
        <taxon>Passeridae</taxon>
        <taxon>Chloebia</taxon>
    </lineage>
</organism>
<gene>
    <name evidence="23" type="ORF">DV515_00014975</name>
</gene>
<evidence type="ECO:0000256" key="10">
    <source>
        <dbReference type="SAM" id="SignalP"/>
    </source>
</evidence>
<feature type="domain" description="NUP210 C-terminal Ig-like" evidence="12">
    <location>
        <begin position="1567"/>
        <end position="1709"/>
    </location>
</feature>
<dbReference type="InterPro" id="IPR003343">
    <property type="entry name" value="Big_2"/>
</dbReference>
<feature type="chain" id="PRO_5017951297" evidence="10">
    <location>
        <begin position="21"/>
        <end position="1848"/>
    </location>
</feature>
<feature type="domain" description="NUP210 Ig-like" evidence="13">
    <location>
        <begin position="1362"/>
        <end position="1464"/>
    </location>
</feature>
<dbReference type="SUPFAM" id="SSF49373">
    <property type="entry name" value="Invasin/intimin cell-adhesion fragments"/>
    <property type="match status" value="1"/>
</dbReference>
<dbReference type="Pfam" id="PF24902">
    <property type="entry name" value="Ig_NUP210_9th"/>
    <property type="match status" value="1"/>
</dbReference>
<dbReference type="PANTHER" id="PTHR23019">
    <property type="entry name" value="NUCLEAR PORE MEMBRANE GLYCOPROTEIN GP210-RELATED"/>
    <property type="match status" value="1"/>
</dbReference>
<dbReference type="PANTHER" id="PTHR23019:SF2">
    <property type="entry name" value="NUCLEAR PORE MEMBRANE GLYCOPROTEIN 210"/>
    <property type="match status" value="1"/>
</dbReference>
<keyword evidence="6 9" id="KW-0472">Membrane</keyword>
<feature type="domain" description="NUP210 Ig-like" evidence="16">
    <location>
        <begin position="21"/>
        <end position="109"/>
    </location>
</feature>
<dbReference type="InterPro" id="IPR056898">
    <property type="entry name" value="Ig_NUP210_6th"/>
</dbReference>
<feature type="domain" description="NUP210 Ig-like" evidence="14">
    <location>
        <begin position="607"/>
        <end position="708"/>
    </location>
</feature>
<dbReference type="Pfam" id="PF22962">
    <property type="entry name" value="Ig_NUP210_7th"/>
    <property type="match status" value="1"/>
</dbReference>
<dbReference type="InterPro" id="IPR058779">
    <property type="entry name" value="Ig_NUP210_13th"/>
</dbReference>
<evidence type="ECO:0000256" key="4">
    <source>
        <dbReference type="ARBA" id="ARBA00022729"/>
    </source>
</evidence>
<dbReference type="InterPro" id="IPR055098">
    <property type="entry name" value="Ig_NUP210_3rd"/>
</dbReference>
<feature type="domain" description="NUP210 Ig-like" evidence="18">
    <location>
        <begin position="858"/>
        <end position="936"/>
    </location>
</feature>
<evidence type="ECO:0000256" key="9">
    <source>
        <dbReference type="SAM" id="Phobius"/>
    </source>
</evidence>
<dbReference type="Gene3D" id="2.60.40.1080">
    <property type="match status" value="1"/>
</dbReference>
<evidence type="ECO:0000259" key="12">
    <source>
        <dbReference type="Pfam" id="PF22957"/>
    </source>
</evidence>
<evidence type="ECO:0000259" key="11">
    <source>
        <dbReference type="Pfam" id="PF02368"/>
    </source>
</evidence>
<dbReference type="Pfam" id="PF22957">
    <property type="entry name" value="NUP210_Ig"/>
    <property type="match status" value="1"/>
</dbReference>
<evidence type="ECO:0000259" key="15">
    <source>
        <dbReference type="Pfam" id="PF22963"/>
    </source>
</evidence>
<dbReference type="STRING" id="44316.ENSEGOP00005017818"/>
<feature type="domain" description="NUP210 Ig-like" evidence="15">
    <location>
        <begin position="236"/>
        <end position="324"/>
    </location>
</feature>